<gene>
    <name evidence="2" type="ORF">WG66_18348</name>
</gene>
<dbReference type="InterPro" id="IPR018306">
    <property type="entry name" value="Phage_T5_Orf172_DNA-bd"/>
</dbReference>
<name>A0A0W0EYK6_MONRR</name>
<reference evidence="2 3" key="1">
    <citation type="submission" date="2015-12" db="EMBL/GenBank/DDBJ databases">
        <title>Draft genome sequence of Moniliophthora roreri, the causal agent of frosty pod rot of cacao.</title>
        <authorList>
            <person name="Aime M.C."/>
            <person name="Diaz-Valderrama J.R."/>
            <person name="Kijpornyongpan T."/>
            <person name="Phillips-Mora W."/>
        </authorList>
    </citation>
    <scope>NUCLEOTIDE SEQUENCE [LARGE SCALE GENOMIC DNA]</scope>
    <source>
        <strain evidence="2 3">MCA 2952</strain>
    </source>
</reference>
<evidence type="ECO:0000259" key="1">
    <source>
        <dbReference type="Pfam" id="PF10544"/>
    </source>
</evidence>
<organism evidence="2 3">
    <name type="scientific">Moniliophthora roreri</name>
    <name type="common">Frosty pod rot fungus</name>
    <name type="synonym">Monilia roreri</name>
    <dbReference type="NCBI Taxonomy" id="221103"/>
    <lineage>
        <taxon>Eukaryota</taxon>
        <taxon>Fungi</taxon>
        <taxon>Dikarya</taxon>
        <taxon>Basidiomycota</taxon>
        <taxon>Agaricomycotina</taxon>
        <taxon>Agaricomycetes</taxon>
        <taxon>Agaricomycetidae</taxon>
        <taxon>Agaricales</taxon>
        <taxon>Marasmiineae</taxon>
        <taxon>Marasmiaceae</taxon>
        <taxon>Moniliophthora</taxon>
    </lineage>
</organism>
<dbReference type="PANTHER" id="PTHR28094">
    <property type="entry name" value="MEIOTICALLY UP-REGULATED GENE 113 PROTEIN"/>
    <property type="match status" value="1"/>
</dbReference>
<comment type="caution">
    <text evidence="2">The sequence shown here is derived from an EMBL/GenBank/DDBJ whole genome shotgun (WGS) entry which is preliminary data.</text>
</comment>
<dbReference type="Proteomes" id="UP000054988">
    <property type="component" value="Unassembled WGS sequence"/>
</dbReference>
<accession>A0A0W0EYK6</accession>
<evidence type="ECO:0000313" key="2">
    <source>
        <dbReference type="EMBL" id="KTB29105.1"/>
    </source>
</evidence>
<dbReference type="PANTHER" id="PTHR28094:SF1">
    <property type="entry name" value="MEIOTICALLY UP-REGULATED GENE 113 PROTEIN"/>
    <property type="match status" value="1"/>
</dbReference>
<proteinExistence type="predicted"/>
<dbReference type="AlphaFoldDB" id="A0A0W0EYK6"/>
<protein>
    <recommendedName>
        <fullName evidence="1">Bacteriophage T5 Orf172 DNA-binding domain-containing protein</fullName>
    </recommendedName>
</protein>
<sequence>MDTTILVPLSTVDRPGYIYCYHVVEDRNGIFLFKVGQTCRALQKRIKEWGWCSSREQEWYLDTVWVDRCHKVKHLVHLALIELGFACMEEYCAECDIIHIEIFGIPNANAWRDEIKPLIEDMDCLVNWMY</sequence>
<dbReference type="InterPro" id="IPR053006">
    <property type="entry name" value="Meiosis_regulatory"/>
</dbReference>
<dbReference type="Pfam" id="PF10544">
    <property type="entry name" value="T5orf172"/>
    <property type="match status" value="1"/>
</dbReference>
<feature type="domain" description="Bacteriophage T5 Orf172 DNA-binding" evidence="1">
    <location>
        <begin position="16"/>
        <end position="107"/>
    </location>
</feature>
<evidence type="ECO:0000313" key="3">
    <source>
        <dbReference type="Proteomes" id="UP000054988"/>
    </source>
</evidence>
<dbReference type="EMBL" id="LATX01002450">
    <property type="protein sequence ID" value="KTB29105.1"/>
    <property type="molecule type" value="Genomic_DNA"/>
</dbReference>